<protein>
    <submittedName>
        <fullName evidence="4">GTPase-activating protein gyp10</fullName>
    </submittedName>
</protein>
<reference evidence="4" key="1">
    <citation type="submission" date="2022-07" db="EMBL/GenBank/DDBJ databases">
        <title>Fungi with potential for degradation of polypropylene.</title>
        <authorList>
            <person name="Gostincar C."/>
        </authorList>
    </citation>
    <scope>NUCLEOTIDE SEQUENCE</scope>
    <source>
        <strain evidence="4">EXF-13287</strain>
    </source>
</reference>
<evidence type="ECO:0000256" key="1">
    <source>
        <dbReference type="ARBA" id="ARBA00022468"/>
    </source>
</evidence>
<dbReference type="SMART" id="SM00164">
    <property type="entry name" value="TBC"/>
    <property type="match status" value="1"/>
</dbReference>
<dbReference type="GO" id="GO:0005789">
    <property type="term" value="C:endoplasmic reticulum membrane"/>
    <property type="evidence" value="ECO:0007669"/>
    <property type="project" value="TreeGrafter"/>
</dbReference>
<dbReference type="PANTHER" id="PTHR20913">
    <property type="entry name" value="TBC1 DOMAIN FAMILY MEMBER 20/GTPASE"/>
    <property type="match status" value="1"/>
</dbReference>
<gene>
    <name evidence="4" type="ORF">NKR19_g6640</name>
</gene>
<feature type="compositionally biased region" description="Polar residues" evidence="2">
    <location>
        <begin position="13"/>
        <end position="22"/>
    </location>
</feature>
<dbReference type="InterPro" id="IPR045913">
    <property type="entry name" value="TBC20/Gyp8-like"/>
</dbReference>
<keyword evidence="1" id="KW-0343">GTPase activation</keyword>
<dbReference type="Proteomes" id="UP001174691">
    <property type="component" value="Unassembled WGS sequence"/>
</dbReference>
<dbReference type="FunFam" id="1.10.472.80:FF:000060">
    <property type="entry name" value="TBC domain protein, putative"/>
    <property type="match status" value="1"/>
</dbReference>
<dbReference type="EMBL" id="JANBVN010000105">
    <property type="protein sequence ID" value="KAJ9143972.1"/>
    <property type="molecule type" value="Genomic_DNA"/>
</dbReference>
<sequence length="417" mass="47697">MDSSIFGMDGDDSSASQTSQRDGSQEAVEVPKWELEKERAIREACKWNNLDELRALAESRGGFLLDELRQQAWPILLGINPSDLDTSPDASWKDLPRHRDEDQVQLDVDRSFVYYPQDRSEPHLQANKHALSCLILEVLRTYPYLCYFQGYHDICQVLLLVLPPHIRPRAVARLSVLRIRDFMLPRLDPAIAQLRLIPDILRAADPLLWRHLRRTEPFFALSGTLTMYAHDVTSLGEIARLFDALLAREPVFSVYMFAVIVVSRRAELFDTPDDEPEMLHSILSKLPRPLDLDRLVADAVALAERYPPESLPAWRTISASSVLKTARGVDVCARQTLEEGEAFFRRQAREIVWNQRVKVARRALWKYRRPARTLGLAVMVGLVAIWLRRNPGPVGHLYGVLARWNRQLLSIFVGHGT</sequence>
<proteinExistence type="predicted"/>
<feature type="region of interest" description="Disordered" evidence="2">
    <location>
        <begin position="1"/>
        <end position="31"/>
    </location>
</feature>
<dbReference type="GO" id="GO:0005096">
    <property type="term" value="F:GTPase activator activity"/>
    <property type="evidence" value="ECO:0007669"/>
    <property type="project" value="UniProtKB-KW"/>
</dbReference>
<dbReference type="Pfam" id="PF00566">
    <property type="entry name" value="RabGAP-TBC"/>
    <property type="match status" value="1"/>
</dbReference>
<keyword evidence="5" id="KW-1185">Reference proteome</keyword>
<dbReference type="AlphaFoldDB" id="A0AA38RE15"/>
<feature type="domain" description="Rab-GAP TBC" evidence="3">
    <location>
        <begin position="63"/>
        <end position="249"/>
    </location>
</feature>
<dbReference type="InterPro" id="IPR000195">
    <property type="entry name" value="Rab-GAP-TBC_dom"/>
</dbReference>
<dbReference type="SUPFAM" id="SSF47923">
    <property type="entry name" value="Ypt/Rab-GAP domain of gyp1p"/>
    <property type="match status" value="2"/>
</dbReference>
<evidence type="ECO:0000313" key="4">
    <source>
        <dbReference type="EMBL" id="KAJ9143972.1"/>
    </source>
</evidence>
<dbReference type="Gene3D" id="1.10.8.1310">
    <property type="match status" value="1"/>
</dbReference>
<evidence type="ECO:0000256" key="2">
    <source>
        <dbReference type="SAM" id="MobiDB-lite"/>
    </source>
</evidence>
<dbReference type="Gene3D" id="1.10.472.80">
    <property type="entry name" value="Ypt/Rab-GAP domain of gyp1p, domain 3"/>
    <property type="match status" value="1"/>
</dbReference>
<dbReference type="PROSITE" id="PS50086">
    <property type="entry name" value="TBC_RABGAP"/>
    <property type="match status" value="1"/>
</dbReference>
<name>A0AA38RE15_9PEZI</name>
<dbReference type="InterPro" id="IPR035969">
    <property type="entry name" value="Rab-GAP_TBC_sf"/>
</dbReference>
<organism evidence="4 5">
    <name type="scientific">Coniochaeta hoffmannii</name>
    <dbReference type="NCBI Taxonomy" id="91930"/>
    <lineage>
        <taxon>Eukaryota</taxon>
        <taxon>Fungi</taxon>
        <taxon>Dikarya</taxon>
        <taxon>Ascomycota</taxon>
        <taxon>Pezizomycotina</taxon>
        <taxon>Sordariomycetes</taxon>
        <taxon>Sordariomycetidae</taxon>
        <taxon>Coniochaetales</taxon>
        <taxon>Coniochaetaceae</taxon>
        <taxon>Coniochaeta</taxon>
    </lineage>
</organism>
<dbReference type="GO" id="GO:0006888">
    <property type="term" value="P:endoplasmic reticulum to Golgi vesicle-mediated transport"/>
    <property type="evidence" value="ECO:0007669"/>
    <property type="project" value="TreeGrafter"/>
</dbReference>
<evidence type="ECO:0000259" key="3">
    <source>
        <dbReference type="PROSITE" id="PS50086"/>
    </source>
</evidence>
<accession>A0AA38RE15</accession>
<dbReference type="FunFam" id="1.10.8.1310:FF:000001">
    <property type="entry name" value="TBC1 domain family, member 20"/>
    <property type="match status" value="1"/>
</dbReference>
<comment type="caution">
    <text evidence="4">The sequence shown here is derived from an EMBL/GenBank/DDBJ whole genome shotgun (WGS) entry which is preliminary data.</text>
</comment>
<dbReference type="PANTHER" id="PTHR20913:SF7">
    <property type="entry name" value="RE60063P"/>
    <property type="match status" value="1"/>
</dbReference>
<evidence type="ECO:0000313" key="5">
    <source>
        <dbReference type="Proteomes" id="UP001174691"/>
    </source>
</evidence>